<keyword evidence="2" id="KW-1185">Reference proteome</keyword>
<dbReference type="AlphaFoldDB" id="A0A286U7Y0"/>
<organism evidence="1 2">
    <name type="scientific">Pyrrhoderma noxium</name>
    <dbReference type="NCBI Taxonomy" id="2282107"/>
    <lineage>
        <taxon>Eukaryota</taxon>
        <taxon>Fungi</taxon>
        <taxon>Dikarya</taxon>
        <taxon>Basidiomycota</taxon>
        <taxon>Agaricomycotina</taxon>
        <taxon>Agaricomycetes</taxon>
        <taxon>Hymenochaetales</taxon>
        <taxon>Hymenochaetaceae</taxon>
        <taxon>Pyrrhoderma</taxon>
    </lineage>
</organism>
<accession>A0A286U7Y0</accession>
<evidence type="ECO:0000313" key="1">
    <source>
        <dbReference type="EMBL" id="PAV15680.1"/>
    </source>
</evidence>
<evidence type="ECO:0000313" key="2">
    <source>
        <dbReference type="Proteomes" id="UP000217199"/>
    </source>
</evidence>
<comment type="caution">
    <text evidence="1">The sequence shown here is derived from an EMBL/GenBank/DDBJ whole genome shotgun (WGS) entry which is preliminary data.</text>
</comment>
<protein>
    <submittedName>
        <fullName evidence="1">Uncharacterized protein</fullName>
    </submittedName>
</protein>
<dbReference type="EMBL" id="NBII01000009">
    <property type="protein sequence ID" value="PAV15680.1"/>
    <property type="molecule type" value="Genomic_DNA"/>
</dbReference>
<dbReference type="InParanoid" id="A0A286U7Y0"/>
<name>A0A286U7Y0_9AGAM</name>
<proteinExistence type="predicted"/>
<gene>
    <name evidence="1" type="ORF">PNOK_0853800</name>
</gene>
<dbReference type="Proteomes" id="UP000217199">
    <property type="component" value="Unassembled WGS sequence"/>
</dbReference>
<sequence length="96" mass="10829">MICVSLRTAPQHTFVNRLPSFVSLLCQLLQFPLSYIHPTPQQPKFFTLLVYSSLSTINSFSYGNCLGREAGESSAQSTNGRSCHLKNFRPYWALTI</sequence>
<reference evidence="1 2" key="1">
    <citation type="journal article" date="2017" name="Mol. Ecol.">
        <title>Comparative and population genomic landscape of Phellinus noxius: A hypervariable fungus causing root rot in trees.</title>
        <authorList>
            <person name="Chung C.L."/>
            <person name="Lee T.J."/>
            <person name="Akiba M."/>
            <person name="Lee H.H."/>
            <person name="Kuo T.H."/>
            <person name="Liu D."/>
            <person name="Ke H.M."/>
            <person name="Yokoi T."/>
            <person name="Roa M.B."/>
            <person name="Lu M.J."/>
            <person name="Chang Y.Y."/>
            <person name="Ann P.J."/>
            <person name="Tsai J.N."/>
            <person name="Chen C.Y."/>
            <person name="Tzean S.S."/>
            <person name="Ota Y."/>
            <person name="Hattori T."/>
            <person name="Sahashi N."/>
            <person name="Liou R.F."/>
            <person name="Kikuchi T."/>
            <person name="Tsai I.J."/>
        </authorList>
    </citation>
    <scope>NUCLEOTIDE SEQUENCE [LARGE SCALE GENOMIC DNA]</scope>
    <source>
        <strain evidence="1 2">FFPRI411160</strain>
    </source>
</reference>